<feature type="domain" description="Helicase ATP-binding" evidence="1">
    <location>
        <begin position="55"/>
        <end position="197"/>
    </location>
</feature>
<dbReference type="AlphaFoldDB" id="A0A413I418"/>
<evidence type="ECO:0000313" key="3">
    <source>
        <dbReference type="Proteomes" id="UP000284434"/>
    </source>
</evidence>
<dbReference type="Proteomes" id="UP000284434">
    <property type="component" value="Unassembled WGS sequence"/>
</dbReference>
<proteinExistence type="predicted"/>
<accession>A0A413I418</accession>
<dbReference type="GO" id="GO:0003677">
    <property type="term" value="F:DNA binding"/>
    <property type="evidence" value="ECO:0007669"/>
    <property type="project" value="InterPro"/>
</dbReference>
<sequence>MKNDVYLQHFDLFYIVNNIHRSVEGELFINLKLFFMQCKEITFKERLSETGFLDELDFSQEFKLYVDCPTSGGKSYYILNYLKEREIKAVFVVDTINLAKQLSAQYQIPYYTAEHREDIDANLIITIQHHIPKFESRETVIIDEAHTLITEYNWKRETIEEVMTSLEYYKRIIFLSGTPLISDDSIFKGMKLIKARKEQPDQRVLAFVEYENLAGGVIDLCLHAKAINKIPVVSLLDKSSLLPKVVKELKKRCFNRIAEINSETKVIKSKKNGKEEEDNLVVNNLNEGDKTDYLSQLINDCRIDADVILTTYTQGYSLLGQDYLLIIALGKNQHSYVNIVQMMNRFREDTNAPSFILTNAEYIKEGDKGIYNFPEVFDYLKEEITGKTRKRIEELNRVAKSTRALKRQLKLLANKYDHYINVTREVNHQSIAFKAFQSINHAMHEQLYKMSKILQHYNIELMQLSYLSTTKIEKGEKPKEDTEMKKKEIMEEIDLFYKSKEPMKGFTCMGKEIMPLVDKTDKSSTRYKIEETYNELSSLGLTDEEIRDIQEKNLHAPKKMSQVMKAMKIRYSTDPIFVTYRALLLSEFKIGENLTGAEITERMNKVLEKNKMTKQGHNNAIQLFRLLFDTKENVNKERRYEIIKTF</sequence>
<dbReference type="SUPFAM" id="SSF52540">
    <property type="entry name" value="P-loop containing nucleoside triphosphate hydrolases"/>
    <property type="match status" value="1"/>
</dbReference>
<dbReference type="EMBL" id="QSCO01000052">
    <property type="protein sequence ID" value="RGY02123.1"/>
    <property type="molecule type" value="Genomic_DNA"/>
</dbReference>
<name>A0A413I418_9BACT</name>
<dbReference type="InterPro" id="IPR014001">
    <property type="entry name" value="Helicase_ATP-bd"/>
</dbReference>
<dbReference type="GO" id="GO:0016787">
    <property type="term" value="F:hydrolase activity"/>
    <property type="evidence" value="ECO:0007669"/>
    <property type="project" value="InterPro"/>
</dbReference>
<dbReference type="Pfam" id="PF04851">
    <property type="entry name" value="ResIII"/>
    <property type="match status" value="1"/>
</dbReference>
<dbReference type="InterPro" id="IPR006935">
    <property type="entry name" value="Helicase/UvrB_N"/>
</dbReference>
<protein>
    <recommendedName>
        <fullName evidence="1">Helicase ATP-binding domain-containing protein</fullName>
    </recommendedName>
</protein>
<dbReference type="InterPro" id="IPR027417">
    <property type="entry name" value="P-loop_NTPase"/>
</dbReference>
<gene>
    <name evidence="2" type="ORF">DXA53_19910</name>
</gene>
<evidence type="ECO:0000313" key="2">
    <source>
        <dbReference type="EMBL" id="RGY02123.1"/>
    </source>
</evidence>
<dbReference type="Gene3D" id="3.40.50.300">
    <property type="entry name" value="P-loop containing nucleotide triphosphate hydrolases"/>
    <property type="match status" value="1"/>
</dbReference>
<evidence type="ECO:0000259" key="1">
    <source>
        <dbReference type="PROSITE" id="PS51192"/>
    </source>
</evidence>
<comment type="caution">
    <text evidence="2">The sequence shown here is derived from an EMBL/GenBank/DDBJ whole genome shotgun (WGS) entry which is preliminary data.</text>
</comment>
<dbReference type="GO" id="GO:0005524">
    <property type="term" value="F:ATP binding"/>
    <property type="evidence" value="ECO:0007669"/>
    <property type="project" value="InterPro"/>
</dbReference>
<reference evidence="2 3" key="1">
    <citation type="submission" date="2018-08" db="EMBL/GenBank/DDBJ databases">
        <title>A genome reference for cultivated species of the human gut microbiota.</title>
        <authorList>
            <person name="Zou Y."/>
            <person name="Xue W."/>
            <person name="Luo G."/>
        </authorList>
    </citation>
    <scope>NUCLEOTIDE SEQUENCE [LARGE SCALE GENOMIC DNA]</scope>
    <source>
        <strain evidence="2 3">OF03-11</strain>
    </source>
</reference>
<dbReference type="PROSITE" id="PS51192">
    <property type="entry name" value="HELICASE_ATP_BIND_1"/>
    <property type="match status" value="1"/>
</dbReference>
<organism evidence="2 3">
    <name type="scientific">Odoribacter splanchnicus</name>
    <dbReference type="NCBI Taxonomy" id="28118"/>
    <lineage>
        <taxon>Bacteria</taxon>
        <taxon>Pseudomonadati</taxon>
        <taxon>Bacteroidota</taxon>
        <taxon>Bacteroidia</taxon>
        <taxon>Bacteroidales</taxon>
        <taxon>Odoribacteraceae</taxon>
        <taxon>Odoribacter</taxon>
    </lineage>
</organism>